<protein>
    <submittedName>
        <fullName evidence="2">Uncharacterized protein</fullName>
    </submittedName>
</protein>
<dbReference type="AlphaFoldDB" id="A0A1I8A987"/>
<reference evidence="2" key="1">
    <citation type="submission" date="2016-11" db="UniProtKB">
        <authorList>
            <consortium name="WormBaseParasite"/>
        </authorList>
    </citation>
    <scope>IDENTIFICATION</scope>
</reference>
<dbReference type="Proteomes" id="UP000095287">
    <property type="component" value="Unplaced"/>
</dbReference>
<dbReference type="WBParaSite" id="L893_g34117.t1">
    <property type="protein sequence ID" value="L893_g34117.t1"/>
    <property type="gene ID" value="L893_g34117"/>
</dbReference>
<evidence type="ECO:0000313" key="2">
    <source>
        <dbReference type="WBParaSite" id="L893_g34117.t1"/>
    </source>
</evidence>
<organism evidence="1 2">
    <name type="scientific">Steinernema glaseri</name>
    <dbReference type="NCBI Taxonomy" id="37863"/>
    <lineage>
        <taxon>Eukaryota</taxon>
        <taxon>Metazoa</taxon>
        <taxon>Ecdysozoa</taxon>
        <taxon>Nematoda</taxon>
        <taxon>Chromadorea</taxon>
        <taxon>Rhabditida</taxon>
        <taxon>Tylenchina</taxon>
        <taxon>Panagrolaimomorpha</taxon>
        <taxon>Strongyloidoidea</taxon>
        <taxon>Steinernematidae</taxon>
        <taxon>Steinernema</taxon>
    </lineage>
</organism>
<name>A0A1I8A987_9BILA</name>
<proteinExistence type="predicted"/>
<evidence type="ECO:0000313" key="1">
    <source>
        <dbReference type="Proteomes" id="UP000095287"/>
    </source>
</evidence>
<sequence length="88" mass="9762">MQWVVFPCLNARNNGQDDMLSSSILTFVHILRAEPEKPTIEICPETPQMANKMRRLERWIGEGGAVGKVPPGNTETLLSIIKPSSDLS</sequence>
<accession>A0A1I8A987</accession>
<keyword evidence="1" id="KW-1185">Reference proteome</keyword>